<reference evidence="1 2" key="1">
    <citation type="journal article" date="2005" name="Nucleic Acids Res.">
        <title>Genomic blueprint of Hahella chejuensis, a marine microbe producing an algicidal agent.</title>
        <authorList>
            <person name="Jeong H."/>
            <person name="Yim J.H."/>
            <person name="Lee C."/>
            <person name="Choi S.-H."/>
            <person name="Park Y.K."/>
            <person name="Yoon S.H."/>
            <person name="Hur C.-G."/>
            <person name="Kang H.-Y."/>
            <person name="Kim D."/>
            <person name="Lee H.H."/>
            <person name="Park K.H."/>
            <person name="Park S.-H."/>
            <person name="Park H.-S."/>
            <person name="Lee H.K."/>
            <person name="Oh T.K."/>
            <person name="Kim J.F."/>
        </authorList>
    </citation>
    <scope>NUCLEOTIDE SEQUENCE [LARGE SCALE GENOMIC DNA]</scope>
    <source>
        <strain evidence="1 2">KCTC 2396</strain>
    </source>
</reference>
<dbReference type="Proteomes" id="UP000000238">
    <property type="component" value="Chromosome"/>
</dbReference>
<dbReference type="EMBL" id="CP000155">
    <property type="protein sequence ID" value="ABC31335.1"/>
    <property type="molecule type" value="Genomic_DNA"/>
</dbReference>
<sequence>MWSYGRPALDGFVFVLISSGQLIPNNAYISLSTDLSGMCLKNEIDNCVGAKLHVSRGWDDVQNL</sequence>
<dbReference type="AlphaFoldDB" id="Q2SDD9"/>
<dbReference type="STRING" id="349521.HCH_04636"/>
<dbReference type="HOGENOM" id="CLU_2861501_0_0_6"/>
<name>Q2SDD9_HAHCH</name>
<evidence type="ECO:0000313" key="2">
    <source>
        <dbReference type="Proteomes" id="UP000000238"/>
    </source>
</evidence>
<keyword evidence="2" id="KW-1185">Reference proteome</keyword>
<gene>
    <name evidence="1" type="ordered locus">HCH_04636</name>
</gene>
<organism evidence="1 2">
    <name type="scientific">Hahella chejuensis (strain KCTC 2396)</name>
    <dbReference type="NCBI Taxonomy" id="349521"/>
    <lineage>
        <taxon>Bacteria</taxon>
        <taxon>Pseudomonadati</taxon>
        <taxon>Pseudomonadota</taxon>
        <taxon>Gammaproteobacteria</taxon>
        <taxon>Oceanospirillales</taxon>
        <taxon>Hahellaceae</taxon>
        <taxon>Hahella</taxon>
    </lineage>
</organism>
<accession>Q2SDD9</accession>
<evidence type="ECO:0000313" key="1">
    <source>
        <dbReference type="EMBL" id="ABC31335.1"/>
    </source>
</evidence>
<protein>
    <submittedName>
        <fullName evidence="1">Uncharacterized protein</fullName>
    </submittedName>
</protein>
<proteinExistence type="predicted"/>
<dbReference type="KEGG" id="hch:HCH_04636"/>